<feature type="transmembrane region" description="Helical" evidence="1">
    <location>
        <begin position="187"/>
        <end position="206"/>
    </location>
</feature>
<evidence type="ECO:0000256" key="1">
    <source>
        <dbReference type="SAM" id="Phobius"/>
    </source>
</evidence>
<sequence>MYFNIFMHYKKIYIPYFLYFLLAANYSAEFILKIGQSGYTLIIDEYYISILILPFYFLFFRIVTNSYYSKIAQIRMNPSRKIILASYYSLFASIFYSFLYILAAICILAIKKQTYFSFEFTYIGTIINQQIIMFIICFLFLILLKNQISLILCLSMSIIPIIDYFFFSSKLIYFFNIAGLNAFSPLYFFRNIAVCILIFLNTFSFINRKIVEREILIRWKTVKKMVLMFILILLYTFFKYINYQDYSYLSVYSMEFLLGVEPAMVKDLLYEDIFSFPFMWYFIIVLYFLFLGSTRYEDWTSTGVYLRIRTTKHTFSILKNLSLLCISFFFVTVYFFIPLILDTQFNPNANSEIDYFLAKILLTSWMVLYSSGIFYEYMTMKISPKISLVIVMILIFVNILVGKGIYLNALMVNQWELVFISRNLAITWSIIVFLISCSHFFMRGSSK</sequence>
<feature type="transmembrane region" description="Helical" evidence="1">
    <location>
        <begin position="12"/>
        <end position="34"/>
    </location>
</feature>
<feature type="transmembrane region" description="Helical" evidence="1">
    <location>
        <begin position="226"/>
        <end position="243"/>
    </location>
</feature>
<evidence type="ECO:0000313" key="3">
    <source>
        <dbReference type="Proteomes" id="UP000664701"/>
    </source>
</evidence>
<name>A0ABZ2SN54_9ENTE</name>
<evidence type="ECO:0000313" key="2">
    <source>
        <dbReference type="EMBL" id="WYJ76932.1"/>
    </source>
</evidence>
<feature type="transmembrane region" description="Helical" evidence="1">
    <location>
        <begin position="150"/>
        <end position="167"/>
    </location>
</feature>
<keyword evidence="1" id="KW-0472">Membrane</keyword>
<gene>
    <name evidence="2" type="ORF">DOK78_001569</name>
</gene>
<feature type="transmembrane region" description="Helical" evidence="1">
    <location>
        <begin position="386"/>
        <end position="407"/>
    </location>
</feature>
<organism evidence="2 3">
    <name type="scientific">Candidatus Enterococcus lowellii</name>
    <dbReference type="NCBI Taxonomy" id="2230877"/>
    <lineage>
        <taxon>Bacteria</taxon>
        <taxon>Bacillati</taxon>
        <taxon>Bacillota</taxon>
        <taxon>Bacilli</taxon>
        <taxon>Lactobacillales</taxon>
        <taxon>Enterococcaceae</taxon>
        <taxon>Enterococcus</taxon>
    </lineage>
</organism>
<feature type="transmembrane region" description="Helical" evidence="1">
    <location>
        <begin position="46"/>
        <end position="64"/>
    </location>
</feature>
<reference evidence="2 3" key="1">
    <citation type="submission" date="2024-03" db="EMBL/GenBank/DDBJ databases">
        <title>The Genome Sequence of Enterococcus sp. DIV2402.</title>
        <authorList>
            <consortium name="The Broad Institute Genomics Platform"/>
            <consortium name="The Broad Institute Microbial Omics Core"/>
            <consortium name="The Broad Institute Genomic Center for Infectious Diseases"/>
            <person name="Earl A."/>
            <person name="Manson A."/>
            <person name="Gilmore M."/>
            <person name="Schwartman J."/>
            <person name="Shea T."/>
            <person name="Abouelleil A."/>
            <person name="Cao P."/>
            <person name="Chapman S."/>
            <person name="Cusick C."/>
            <person name="Young S."/>
            <person name="Neafsey D."/>
            <person name="Nusbaum C."/>
            <person name="Birren B."/>
        </authorList>
    </citation>
    <scope>NUCLEOTIDE SEQUENCE [LARGE SCALE GENOMIC DNA]</scope>
    <source>
        <strain evidence="2 3">DIV2402</strain>
    </source>
</reference>
<feature type="transmembrane region" description="Helical" evidence="1">
    <location>
        <begin position="317"/>
        <end position="341"/>
    </location>
</feature>
<keyword evidence="1" id="KW-1133">Transmembrane helix</keyword>
<proteinExistence type="predicted"/>
<feature type="transmembrane region" description="Helical" evidence="1">
    <location>
        <begin position="85"/>
        <end position="110"/>
    </location>
</feature>
<feature type="transmembrane region" description="Helical" evidence="1">
    <location>
        <begin position="122"/>
        <end position="143"/>
    </location>
</feature>
<protein>
    <submittedName>
        <fullName evidence="2">Uncharacterized protein</fullName>
    </submittedName>
</protein>
<feature type="transmembrane region" description="Helical" evidence="1">
    <location>
        <begin position="278"/>
        <end position="296"/>
    </location>
</feature>
<dbReference type="EMBL" id="CP147251">
    <property type="protein sequence ID" value="WYJ76932.1"/>
    <property type="molecule type" value="Genomic_DNA"/>
</dbReference>
<dbReference type="RefSeq" id="WP_207940886.1">
    <property type="nucleotide sequence ID" value="NZ_CP147251.1"/>
</dbReference>
<feature type="transmembrane region" description="Helical" evidence="1">
    <location>
        <begin position="419"/>
        <end position="442"/>
    </location>
</feature>
<accession>A0ABZ2SN54</accession>
<keyword evidence="3" id="KW-1185">Reference proteome</keyword>
<feature type="transmembrane region" description="Helical" evidence="1">
    <location>
        <begin position="353"/>
        <end position="374"/>
    </location>
</feature>
<keyword evidence="1" id="KW-0812">Transmembrane</keyword>
<dbReference type="Proteomes" id="UP000664701">
    <property type="component" value="Chromosome"/>
</dbReference>